<gene>
    <name evidence="1" type="ORF">ACFOHJ_03975</name>
</gene>
<name>A0ABV7K514_9HYPH</name>
<dbReference type="Proteomes" id="UP001595583">
    <property type="component" value="Unassembled WGS sequence"/>
</dbReference>
<comment type="caution">
    <text evidence="1">The sequence shown here is derived from an EMBL/GenBank/DDBJ whole genome shotgun (WGS) entry which is preliminary data.</text>
</comment>
<evidence type="ECO:0000313" key="1">
    <source>
        <dbReference type="EMBL" id="MFC3205359.1"/>
    </source>
</evidence>
<keyword evidence="2" id="KW-1185">Reference proteome</keyword>
<dbReference type="InterPro" id="IPR039498">
    <property type="entry name" value="NTP_transf_5"/>
</dbReference>
<dbReference type="EMBL" id="JBHRTK010000004">
    <property type="protein sequence ID" value="MFC3205359.1"/>
    <property type="molecule type" value="Genomic_DNA"/>
</dbReference>
<dbReference type="RefSeq" id="WP_378218761.1">
    <property type="nucleotide sequence ID" value="NZ_JBHRTK010000004.1"/>
</dbReference>
<accession>A0ABV7K514</accession>
<evidence type="ECO:0000313" key="2">
    <source>
        <dbReference type="Proteomes" id="UP001595583"/>
    </source>
</evidence>
<organism evidence="1 2">
    <name type="scientific">Aquamicrobium soli</name>
    <dbReference type="NCBI Taxonomy" id="1811518"/>
    <lineage>
        <taxon>Bacteria</taxon>
        <taxon>Pseudomonadati</taxon>
        <taxon>Pseudomonadota</taxon>
        <taxon>Alphaproteobacteria</taxon>
        <taxon>Hyphomicrobiales</taxon>
        <taxon>Phyllobacteriaceae</taxon>
        <taxon>Aquamicrobium</taxon>
    </lineage>
</organism>
<reference evidence="2" key="1">
    <citation type="journal article" date="2019" name="Int. J. Syst. Evol. Microbiol.">
        <title>The Global Catalogue of Microorganisms (GCM) 10K type strain sequencing project: providing services to taxonomists for standard genome sequencing and annotation.</title>
        <authorList>
            <consortium name="The Broad Institute Genomics Platform"/>
            <consortium name="The Broad Institute Genome Sequencing Center for Infectious Disease"/>
            <person name="Wu L."/>
            <person name="Ma J."/>
        </authorList>
    </citation>
    <scope>NUCLEOTIDE SEQUENCE [LARGE SCALE GENOMIC DNA]</scope>
    <source>
        <strain evidence="2">KCTC 52165</strain>
    </source>
</reference>
<dbReference type="Pfam" id="PF14907">
    <property type="entry name" value="NTP_transf_5"/>
    <property type="match status" value="1"/>
</dbReference>
<sequence>MMTEKVSLPENAAHFPQAVAAWGQSELDAMLACLADPEKPAIEVDDAARREQLMELARVHGVDSIVWRKFGGGLGTAGDQEMLHRIGQAMLLNRLRLEIDAAFAAGGVQASVVKGPVFAAKLYGVRGDRLYTDIDLMVKPGALERANAVMRQLGYVREDGGEGLRRSLEYKFAHPDYRHVLIELHGDMVHYPLLRRRAAFGRDELLRVGDGDAEAAGALLATAIVHATLGHKFERLSMLVDVLQAVRHLPREDYRRFAYTLCAMRLGLECAVCLAVTARLFHDPASAELEKLFHAGLKERFGKMLITPRTLIAAQGEAARASWLRRKSFRLVQYLP</sequence>
<proteinExistence type="predicted"/>
<protein>
    <submittedName>
        <fullName evidence="1">Nucleotidyltransferase family protein</fullName>
    </submittedName>
</protein>